<dbReference type="GO" id="GO:0043953">
    <property type="term" value="P:protein transport by the Tat complex"/>
    <property type="evidence" value="ECO:0007669"/>
    <property type="project" value="UniProtKB-UniRule"/>
</dbReference>
<keyword evidence="11" id="KW-1185">Reference proteome</keyword>
<dbReference type="Gene3D" id="1.20.5.3310">
    <property type="match status" value="1"/>
</dbReference>
<keyword evidence="6 9" id="KW-1133">Transmembrane helix</keyword>
<evidence type="ECO:0000256" key="2">
    <source>
        <dbReference type="ARBA" id="ARBA00022448"/>
    </source>
</evidence>
<evidence type="ECO:0000256" key="5">
    <source>
        <dbReference type="ARBA" id="ARBA00022927"/>
    </source>
</evidence>
<dbReference type="GO" id="GO:0033281">
    <property type="term" value="C:TAT protein transport complex"/>
    <property type="evidence" value="ECO:0007669"/>
    <property type="project" value="UniProtKB-UniRule"/>
</dbReference>
<evidence type="ECO:0000313" key="10">
    <source>
        <dbReference type="EMBL" id="MDF1613270.1"/>
    </source>
</evidence>
<dbReference type="InterPro" id="IPR006312">
    <property type="entry name" value="TatA/E"/>
</dbReference>
<keyword evidence="5 9" id="KW-0653">Protein transport</keyword>
<proteinExistence type="inferred from homology"/>
<keyword evidence="4 9" id="KW-0812">Transmembrane</keyword>
<feature type="transmembrane region" description="Helical" evidence="9">
    <location>
        <begin position="6"/>
        <end position="23"/>
    </location>
</feature>
<evidence type="ECO:0000256" key="7">
    <source>
        <dbReference type="ARBA" id="ARBA00023010"/>
    </source>
</evidence>
<dbReference type="EMBL" id="JARGDL010000034">
    <property type="protein sequence ID" value="MDF1613270.1"/>
    <property type="molecule type" value="Genomic_DNA"/>
</dbReference>
<organism evidence="10 11">
    <name type="scientific">Stygiobacter electus</name>
    <dbReference type="NCBI Taxonomy" id="3032292"/>
    <lineage>
        <taxon>Bacteria</taxon>
        <taxon>Pseudomonadati</taxon>
        <taxon>Ignavibacteriota</taxon>
        <taxon>Ignavibacteria</taxon>
        <taxon>Ignavibacteriales</taxon>
        <taxon>Melioribacteraceae</taxon>
        <taxon>Stygiobacter</taxon>
    </lineage>
</organism>
<dbReference type="PANTHER" id="PTHR42982:SF1">
    <property type="entry name" value="SEC-INDEPENDENT PROTEIN TRANSLOCASE PROTEIN TATA"/>
    <property type="match status" value="1"/>
</dbReference>
<keyword evidence="3 9" id="KW-1003">Cell membrane</keyword>
<evidence type="ECO:0000256" key="6">
    <source>
        <dbReference type="ARBA" id="ARBA00022989"/>
    </source>
</evidence>
<dbReference type="PANTHER" id="PTHR42982">
    <property type="entry name" value="SEC-INDEPENDENT PROTEIN TRANSLOCASE PROTEIN TATA"/>
    <property type="match status" value="1"/>
</dbReference>
<sequence length="52" mass="5702">MFGNLGFTEILLIVGVITLLFGAKRIPEIAKGIGKGIHDFKKEIKSIEESTK</sequence>
<keyword evidence="2 9" id="KW-0813">Transport</keyword>
<dbReference type="Pfam" id="PF02416">
    <property type="entry name" value="TatA_B_E"/>
    <property type="match status" value="1"/>
</dbReference>
<accession>A0AAE3P558</accession>
<dbReference type="Proteomes" id="UP001221302">
    <property type="component" value="Unassembled WGS sequence"/>
</dbReference>
<evidence type="ECO:0000256" key="9">
    <source>
        <dbReference type="HAMAP-Rule" id="MF_00236"/>
    </source>
</evidence>
<comment type="caution">
    <text evidence="10">The sequence shown here is derived from an EMBL/GenBank/DDBJ whole genome shotgun (WGS) entry which is preliminary data.</text>
</comment>
<name>A0AAE3P558_9BACT</name>
<evidence type="ECO:0000256" key="8">
    <source>
        <dbReference type="ARBA" id="ARBA00023136"/>
    </source>
</evidence>
<reference evidence="10" key="1">
    <citation type="submission" date="2023-03" db="EMBL/GenBank/DDBJ databases">
        <title>Stygiobacter electus gen. nov., sp. nov., facultatively anaerobic thermotolerant bacterium of the class Ignavibacteria from a well of Yessentuki mineral water deposit.</title>
        <authorList>
            <person name="Podosokorskaya O.A."/>
            <person name="Elcheninov A.G."/>
            <person name="Petrova N.F."/>
            <person name="Zavarzina D.G."/>
            <person name="Kublanov I.V."/>
            <person name="Merkel A.Y."/>
        </authorList>
    </citation>
    <scope>NUCLEOTIDE SEQUENCE</scope>
    <source>
        <strain evidence="10">09-Me</strain>
    </source>
</reference>
<gene>
    <name evidence="9 10" type="primary">tatA</name>
    <name evidence="10" type="ORF">P0M35_13990</name>
</gene>
<comment type="subcellular location">
    <subcellularLocation>
        <location evidence="1 9">Cell membrane</location>
        <topology evidence="1 9">Single-pass membrane protein</topology>
    </subcellularLocation>
</comment>
<evidence type="ECO:0000256" key="4">
    <source>
        <dbReference type="ARBA" id="ARBA00022692"/>
    </source>
</evidence>
<keyword evidence="7 9" id="KW-0811">Translocation</keyword>
<dbReference type="GO" id="GO:0008320">
    <property type="term" value="F:protein transmembrane transporter activity"/>
    <property type="evidence" value="ECO:0007669"/>
    <property type="project" value="UniProtKB-UniRule"/>
</dbReference>
<dbReference type="HAMAP" id="MF_00236">
    <property type="entry name" value="TatA_E"/>
    <property type="match status" value="1"/>
</dbReference>
<dbReference type="InterPro" id="IPR003369">
    <property type="entry name" value="TatA/B/E"/>
</dbReference>
<evidence type="ECO:0000313" key="11">
    <source>
        <dbReference type="Proteomes" id="UP001221302"/>
    </source>
</evidence>
<dbReference type="NCBIfam" id="TIGR01411">
    <property type="entry name" value="tatAE"/>
    <property type="match status" value="1"/>
</dbReference>
<comment type="subunit">
    <text evidence="9">Forms a complex with TatC.</text>
</comment>
<protein>
    <recommendedName>
        <fullName evidence="9">Sec-independent protein translocase protein TatA</fullName>
    </recommendedName>
</protein>
<dbReference type="AlphaFoldDB" id="A0AAE3P558"/>
<evidence type="ECO:0000256" key="3">
    <source>
        <dbReference type="ARBA" id="ARBA00022475"/>
    </source>
</evidence>
<comment type="similarity">
    <text evidence="9">Belongs to the TatA/E family.</text>
</comment>
<evidence type="ECO:0000256" key="1">
    <source>
        <dbReference type="ARBA" id="ARBA00004162"/>
    </source>
</evidence>
<dbReference type="RefSeq" id="WP_321537043.1">
    <property type="nucleotide sequence ID" value="NZ_JARGDL010000034.1"/>
</dbReference>
<comment type="function">
    <text evidence="9">Part of the twin-arginine translocation (Tat) system that transports large folded proteins containing a characteristic twin-arginine motif in their signal peptide across membranes. TatA could form the protein-conducting channel of the Tat system.</text>
</comment>
<keyword evidence="8 9" id="KW-0472">Membrane</keyword>